<evidence type="ECO:0000256" key="1">
    <source>
        <dbReference type="ARBA" id="ARBA00004141"/>
    </source>
</evidence>
<dbReference type="EMBL" id="LSRX01000510">
    <property type="protein sequence ID" value="OLP95260.1"/>
    <property type="molecule type" value="Genomic_DNA"/>
</dbReference>
<name>A0A1Q9DJD7_SYMMI</name>
<evidence type="ECO:0000313" key="10">
    <source>
        <dbReference type="Proteomes" id="UP000186817"/>
    </source>
</evidence>
<dbReference type="AlphaFoldDB" id="A0A1Q9DJD7"/>
<reference evidence="9 10" key="1">
    <citation type="submission" date="2016-02" db="EMBL/GenBank/DDBJ databases">
        <title>Genome analysis of coral dinoflagellate symbionts highlights evolutionary adaptations to a symbiotic lifestyle.</title>
        <authorList>
            <person name="Aranda M."/>
            <person name="Li Y."/>
            <person name="Liew Y.J."/>
            <person name="Baumgarten S."/>
            <person name="Simakov O."/>
            <person name="Wilson M."/>
            <person name="Piel J."/>
            <person name="Ashoor H."/>
            <person name="Bougouffa S."/>
            <person name="Bajic V.B."/>
            <person name="Ryu T."/>
            <person name="Ravasi T."/>
            <person name="Bayer T."/>
            <person name="Micklem G."/>
            <person name="Kim H."/>
            <person name="Bhak J."/>
            <person name="Lajeunesse T.C."/>
            <person name="Voolstra C.R."/>
        </authorList>
    </citation>
    <scope>NUCLEOTIDE SEQUENCE [LARGE SCALE GENOMIC DNA]</scope>
    <source>
        <strain evidence="9 10">CCMP2467</strain>
    </source>
</reference>
<dbReference type="OrthoDB" id="10570106at2759"/>
<dbReference type="InterPro" id="IPR027359">
    <property type="entry name" value="Volt_channel_dom_sf"/>
</dbReference>
<comment type="caution">
    <text evidence="9">The sequence shown here is derived from an EMBL/GenBank/DDBJ whole genome shotgun (WGS) entry which is preliminary data.</text>
</comment>
<evidence type="ECO:0000256" key="8">
    <source>
        <dbReference type="SAM" id="Phobius"/>
    </source>
</evidence>
<evidence type="ECO:0000256" key="3">
    <source>
        <dbReference type="ARBA" id="ARBA00022692"/>
    </source>
</evidence>
<dbReference type="Proteomes" id="UP000186817">
    <property type="component" value="Unassembled WGS sequence"/>
</dbReference>
<dbReference type="GO" id="GO:0008076">
    <property type="term" value="C:voltage-gated potassium channel complex"/>
    <property type="evidence" value="ECO:0007669"/>
    <property type="project" value="InterPro"/>
</dbReference>
<dbReference type="PANTHER" id="PTHR11537">
    <property type="entry name" value="VOLTAGE-GATED POTASSIUM CHANNEL"/>
    <property type="match status" value="1"/>
</dbReference>
<evidence type="ECO:0000256" key="2">
    <source>
        <dbReference type="ARBA" id="ARBA00022448"/>
    </source>
</evidence>
<dbReference type="GO" id="GO:0005249">
    <property type="term" value="F:voltage-gated potassium channel activity"/>
    <property type="evidence" value="ECO:0007669"/>
    <property type="project" value="InterPro"/>
</dbReference>
<dbReference type="GO" id="GO:0001508">
    <property type="term" value="P:action potential"/>
    <property type="evidence" value="ECO:0007669"/>
    <property type="project" value="TreeGrafter"/>
</dbReference>
<organism evidence="9 10">
    <name type="scientific">Symbiodinium microadriaticum</name>
    <name type="common">Dinoflagellate</name>
    <name type="synonym">Zooxanthella microadriatica</name>
    <dbReference type="NCBI Taxonomy" id="2951"/>
    <lineage>
        <taxon>Eukaryota</taxon>
        <taxon>Sar</taxon>
        <taxon>Alveolata</taxon>
        <taxon>Dinophyceae</taxon>
        <taxon>Suessiales</taxon>
        <taxon>Symbiodiniaceae</taxon>
        <taxon>Symbiodinium</taxon>
    </lineage>
</organism>
<keyword evidence="6 8" id="KW-0472">Membrane</keyword>
<evidence type="ECO:0000256" key="4">
    <source>
        <dbReference type="ARBA" id="ARBA00022989"/>
    </source>
</evidence>
<keyword evidence="10" id="KW-1185">Reference proteome</keyword>
<keyword evidence="2" id="KW-0813">Transport</keyword>
<gene>
    <name evidence="9" type="ORF">AK812_SmicGene22623</name>
</gene>
<dbReference type="PANTHER" id="PTHR11537:SF254">
    <property type="entry name" value="POTASSIUM VOLTAGE-GATED CHANNEL PROTEIN SHAB"/>
    <property type="match status" value="1"/>
</dbReference>
<keyword evidence="5" id="KW-0406">Ion transport</keyword>
<evidence type="ECO:0000256" key="7">
    <source>
        <dbReference type="ARBA" id="ARBA00023303"/>
    </source>
</evidence>
<proteinExistence type="predicted"/>
<dbReference type="InterPro" id="IPR028325">
    <property type="entry name" value="VG_K_chnl"/>
</dbReference>
<evidence type="ECO:0000256" key="6">
    <source>
        <dbReference type="ARBA" id="ARBA00023136"/>
    </source>
</evidence>
<sequence length="332" mass="37543">MAFPVVREDLAWRPEPTGGDSNAATSLKSLFAWLLWENAAEFNARLHDRGWVLTENQRTELMFDLRDFMELADICQSTITATSDSIRDVWSLDDIAMAPNCPSDAWYLTGNLHYHAARGRGDRATGPTTVPSYVVIVGLGCLHGTDDLHLQDIDDINEAVGSCQSVQGFCRVQSQSLAQWAHRKDARWDKARDRLQKQLAEKRREGRRKSDAEVPDLRPQMSHYIPMEDEGNIFRRTFLLFENSEKYVVGTLISAMMVTTIIISTVTFVMESMPEFQERSPKCEQLLAAGEPLTAEACEPVPMAFFSPIEAVCIAVFTIEYLVRLRWLEGFA</sequence>
<protein>
    <submittedName>
        <fullName evidence="9">Uncharacterized protein</fullName>
    </submittedName>
</protein>
<keyword evidence="7" id="KW-0407">Ion channel</keyword>
<keyword evidence="3 8" id="KW-0812">Transmembrane</keyword>
<evidence type="ECO:0000256" key="5">
    <source>
        <dbReference type="ARBA" id="ARBA00023065"/>
    </source>
</evidence>
<dbReference type="Gene3D" id="1.20.120.350">
    <property type="entry name" value="Voltage-gated potassium channels. Chain C"/>
    <property type="match status" value="1"/>
</dbReference>
<keyword evidence="4 8" id="KW-1133">Transmembrane helix</keyword>
<comment type="subcellular location">
    <subcellularLocation>
        <location evidence="1">Membrane</location>
        <topology evidence="1">Multi-pass membrane protein</topology>
    </subcellularLocation>
</comment>
<feature type="transmembrane region" description="Helical" evidence="8">
    <location>
        <begin position="247"/>
        <end position="270"/>
    </location>
</feature>
<evidence type="ECO:0000313" key="9">
    <source>
        <dbReference type="EMBL" id="OLP95260.1"/>
    </source>
</evidence>
<accession>A0A1Q9DJD7</accession>